<dbReference type="EC" id="3.1.2.20" evidence="5"/>
<gene>
    <name evidence="5" type="ORF">ACFQ5L_06840</name>
</gene>
<name>A0ABW4BZK1_9LACO</name>
<dbReference type="SUPFAM" id="SSF54637">
    <property type="entry name" value="Thioesterase/thiol ester dehydrase-isomerase"/>
    <property type="match status" value="1"/>
</dbReference>
<dbReference type="EMBL" id="JBHTOJ010000015">
    <property type="protein sequence ID" value="MFD1420666.1"/>
    <property type="molecule type" value="Genomic_DNA"/>
</dbReference>
<dbReference type="InterPro" id="IPR006683">
    <property type="entry name" value="Thioestr_dom"/>
</dbReference>
<evidence type="ECO:0000313" key="5">
    <source>
        <dbReference type="EMBL" id="MFD1420666.1"/>
    </source>
</evidence>
<dbReference type="Proteomes" id="UP001597188">
    <property type="component" value="Unassembled WGS sequence"/>
</dbReference>
<evidence type="ECO:0000256" key="2">
    <source>
        <dbReference type="ARBA" id="ARBA00022801"/>
    </source>
</evidence>
<dbReference type="GO" id="GO:0047617">
    <property type="term" value="F:fatty acyl-CoA hydrolase activity"/>
    <property type="evidence" value="ECO:0007669"/>
    <property type="project" value="UniProtKB-EC"/>
</dbReference>
<evidence type="ECO:0000256" key="3">
    <source>
        <dbReference type="PROSITE-ProRule" id="PRU01106"/>
    </source>
</evidence>
<dbReference type="PROSITE" id="PS51770">
    <property type="entry name" value="HOTDOG_ACOT"/>
    <property type="match status" value="1"/>
</dbReference>
<comment type="caution">
    <text evidence="5">The sequence shown here is derived from an EMBL/GenBank/DDBJ whole genome shotgun (WGS) entry which is preliminary data.</text>
</comment>
<sequence>MEKNTFYQVESGDFFVDADMLNHLNILHGGVLVKHCDSTIGLLANRYTHSRVLTVAIKEFNFAKPAHVGDHISFSVTLLKTSRHTMTFHVEVRRQTYDSDPVAIGNGIFIFIAVNADLKPIPVPAYTVQDPEQQAFIKQIREKFAV</sequence>
<keyword evidence="6" id="KW-1185">Reference proteome</keyword>
<protein>
    <submittedName>
        <fullName evidence="5">Acyl-CoA thioesterase</fullName>
        <ecNumber evidence="5">3.1.2.20</ecNumber>
    </submittedName>
</protein>
<feature type="domain" description="HotDog ACOT-type" evidence="4">
    <location>
        <begin position="5"/>
        <end position="117"/>
    </location>
</feature>
<evidence type="ECO:0000259" key="4">
    <source>
        <dbReference type="PROSITE" id="PS51770"/>
    </source>
</evidence>
<dbReference type="InterPro" id="IPR040170">
    <property type="entry name" value="Cytosol_ACT"/>
</dbReference>
<reference evidence="6" key="1">
    <citation type="journal article" date="2019" name="Int. J. Syst. Evol. Microbiol.">
        <title>The Global Catalogue of Microorganisms (GCM) 10K type strain sequencing project: providing services to taxonomists for standard genome sequencing and annotation.</title>
        <authorList>
            <consortium name="The Broad Institute Genomics Platform"/>
            <consortium name="The Broad Institute Genome Sequencing Center for Infectious Disease"/>
            <person name="Wu L."/>
            <person name="Ma J."/>
        </authorList>
    </citation>
    <scope>NUCLEOTIDE SEQUENCE [LARGE SCALE GENOMIC DNA]</scope>
    <source>
        <strain evidence="6">CCM 8931</strain>
    </source>
</reference>
<dbReference type="InterPro" id="IPR033120">
    <property type="entry name" value="HOTDOG_ACOT"/>
</dbReference>
<dbReference type="InterPro" id="IPR029069">
    <property type="entry name" value="HotDog_dom_sf"/>
</dbReference>
<organism evidence="5 6">
    <name type="scientific">Lactiplantibacillus songbeiensis</name>
    <dbReference type="NCBI Taxonomy" id="2559920"/>
    <lineage>
        <taxon>Bacteria</taxon>
        <taxon>Bacillati</taxon>
        <taxon>Bacillota</taxon>
        <taxon>Bacilli</taxon>
        <taxon>Lactobacillales</taxon>
        <taxon>Lactobacillaceae</taxon>
        <taxon>Lactiplantibacillus</taxon>
    </lineage>
</organism>
<accession>A0ABW4BZK1</accession>
<dbReference type="PANTHER" id="PTHR11049">
    <property type="entry name" value="ACYL COENZYME A THIOESTER HYDROLASE"/>
    <property type="match status" value="1"/>
</dbReference>
<dbReference type="Gene3D" id="3.10.129.10">
    <property type="entry name" value="Hotdog Thioesterase"/>
    <property type="match status" value="1"/>
</dbReference>
<keyword evidence="2 3" id="KW-0378">Hydrolase</keyword>
<evidence type="ECO:0000256" key="1">
    <source>
        <dbReference type="ARBA" id="ARBA00010458"/>
    </source>
</evidence>
<comment type="similarity">
    <text evidence="1">Belongs to the acyl coenzyme A hydrolase family.</text>
</comment>
<dbReference type="RefSeq" id="WP_137635127.1">
    <property type="nucleotide sequence ID" value="NZ_BJDL01000018.1"/>
</dbReference>
<dbReference type="CDD" id="cd03442">
    <property type="entry name" value="BFIT_BACH"/>
    <property type="match status" value="1"/>
</dbReference>
<proteinExistence type="inferred from homology"/>
<evidence type="ECO:0000313" key="6">
    <source>
        <dbReference type="Proteomes" id="UP001597188"/>
    </source>
</evidence>
<dbReference type="Pfam" id="PF03061">
    <property type="entry name" value="4HBT"/>
    <property type="match status" value="1"/>
</dbReference>